<dbReference type="Proteomes" id="UP000289340">
    <property type="component" value="Chromosome 11"/>
</dbReference>
<accession>A0A445IC56</accession>
<dbReference type="EMBL" id="QZWG01000011">
    <property type="protein sequence ID" value="RZB83630.1"/>
    <property type="molecule type" value="Genomic_DNA"/>
</dbReference>
<sequence length="107" mass="12158">MKCFTPLQSRISCRVKLASPSNDNNHCTTVHFFANSRPLKCGKSWWQPTLPIIREDHVVGVVDDHQNNVVDQKPNKKSLVAIFPPTVDYFMVFNWKRGLNTGEAFAA</sequence>
<protein>
    <submittedName>
        <fullName evidence="1">Histone-lysine N-methyltransferase ATXR3 isoform C</fullName>
    </submittedName>
</protein>
<organism evidence="1 2">
    <name type="scientific">Glycine soja</name>
    <name type="common">Wild soybean</name>
    <dbReference type="NCBI Taxonomy" id="3848"/>
    <lineage>
        <taxon>Eukaryota</taxon>
        <taxon>Viridiplantae</taxon>
        <taxon>Streptophyta</taxon>
        <taxon>Embryophyta</taxon>
        <taxon>Tracheophyta</taxon>
        <taxon>Spermatophyta</taxon>
        <taxon>Magnoliopsida</taxon>
        <taxon>eudicotyledons</taxon>
        <taxon>Gunneridae</taxon>
        <taxon>Pentapetalae</taxon>
        <taxon>rosids</taxon>
        <taxon>fabids</taxon>
        <taxon>Fabales</taxon>
        <taxon>Fabaceae</taxon>
        <taxon>Papilionoideae</taxon>
        <taxon>50 kb inversion clade</taxon>
        <taxon>NPAAA clade</taxon>
        <taxon>indigoferoid/millettioid clade</taxon>
        <taxon>Phaseoleae</taxon>
        <taxon>Glycine</taxon>
        <taxon>Glycine subgen. Soja</taxon>
    </lineage>
</organism>
<dbReference type="AlphaFoldDB" id="A0A445IC56"/>
<reference evidence="1 2" key="1">
    <citation type="submission" date="2018-09" db="EMBL/GenBank/DDBJ databases">
        <title>A high-quality reference genome of wild soybean provides a powerful tool to mine soybean genomes.</title>
        <authorList>
            <person name="Xie M."/>
            <person name="Chung C.Y.L."/>
            <person name="Li M.-W."/>
            <person name="Wong F.-L."/>
            <person name="Chan T.-F."/>
            <person name="Lam H.-M."/>
        </authorList>
    </citation>
    <scope>NUCLEOTIDE SEQUENCE [LARGE SCALE GENOMIC DNA]</scope>
    <source>
        <strain evidence="2">cv. W05</strain>
        <tissue evidence="1">Hypocotyl of etiolated seedlings</tissue>
    </source>
</reference>
<keyword evidence="1" id="KW-0808">Transferase</keyword>
<evidence type="ECO:0000313" key="2">
    <source>
        <dbReference type="Proteomes" id="UP000289340"/>
    </source>
</evidence>
<keyword evidence="2" id="KW-1185">Reference proteome</keyword>
<proteinExistence type="predicted"/>
<evidence type="ECO:0000313" key="1">
    <source>
        <dbReference type="EMBL" id="RZB83630.1"/>
    </source>
</evidence>
<gene>
    <name evidence="1" type="ORF">D0Y65_032251</name>
</gene>
<dbReference type="GO" id="GO:0008168">
    <property type="term" value="F:methyltransferase activity"/>
    <property type="evidence" value="ECO:0007669"/>
    <property type="project" value="UniProtKB-KW"/>
</dbReference>
<keyword evidence="1" id="KW-0489">Methyltransferase</keyword>
<name>A0A445IC56_GLYSO</name>
<dbReference type="GO" id="GO:0032259">
    <property type="term" value="P:methylation"/>
    <property type="evidence" value="ECO:0007669"/>
    <property type="project" value="UniProtKB-KW"/>
</dbReference>
<comment type="caution">
    <text evidence="1">The sequence shown here is derived from an EMBL/GenBank/DDBJ whole genome shotgun (WGS) entry which is preliminary data.</text>
</comment>